<dbReference type="GO" id="GO:0003954">
    <property type="term" value="F:NADH dehydrogenase activity"/>
    <property type="evidence" value="ECO:0007669"/>
    <property type="project" value="InterPro"/>
</dbReference>
<keyword evidence="5" id="KW-0520">NAD</keyword>
<protein>
    <submittedName>
        <fullName evidence="8">Uncharacterized protein</fullName>
    </submittedName>
</protein>
<comment type="similarity">
    <text evidence="1">Belongs to the NADH dehydrogenase family.</text>
</comment>
<evidence type="ECO:0000256" key="1">
    <source>
        <dbReference type="ARBA" id="ARBA00005272"/>
    </source>
</evidence>
<dbReference type="InterPro" id="IPR054585">
    <property type="entry name" value="NDH2-like_C"/>
</dbReference>
<evidence type="ECO:0000256" key="4">
    <source>
        <dbReference type="ARBA" id="ARBA00023002"/>
    </source>
</evidence>
<name>A0A4U7KX73_9BASI</name>
<dbReference type="Pfam" id="PF07992">
    <property type="entry name" value="Pyr_redox_2"/>
    <property type="match status" value="1"/>
</dbReference>
<reference evidence="8 9" key="1">
    <citation type="submission" date="2019-05" db="EMBL/GenBank/DDBJ databases">
        <title>Sporisorium graminicola CBS 10092 draft sequencing and annotation.</title>
        <authorList>
            <person name="Solano-Gonzalez S."/>
            <person name="Caddick M.X."/>
            <person name="Darby A."/>
        </authorList>
    </citation>
    <scope>NUCLEOTIDE SEQUENCE [LARGE SCALE GENOMIC DNA]</scope>
    <source>
        <strain evidence="8 9">CBS 10092</strain>
    </source>
</reference>
<evidence type="ECO:0000256" key="2">
    <source>
        <dbReference type="ARBA" id="ARBA00022630"/>
    </source>
</evidence>
<comment type="caution">
    <text evidence="8">The sequence shown here is derived from an EMBL/GenBank/DDBJ whole genome shotgun (WGS) entry which is preliminary data.</text>
</comment>
<dbReference type="AlphaFoldDB" id="A0A4U7KX73"/>
<organism evidence="8 9">
    <name type="scientific">Sporisorium graminicola</name>
    <dbReference type="NCBI Taxonomy" id="280036"/>
    <lineage>
        <taxon>Eukaryota</taxon>
        <taxon>Fungi</taxon>
        <taxon>Dikarya</taxon>
        <taxon>Basidiomycota</taxon>
        <taxon>Ustilaginomycotina</taxon>
        <taxon>Ustilaginomycetes</taxon>
        <taxon>Ustilaginales</taxon>
        <taxon>Ustilaginaceae</taxon>
        <taxon>Sporisorium</taxon>
    </lineage>
</organism>
<sequence>MFIANISPSTSRSLLRTRLAPAASPFAILTLSHRSYASEAASSTKRKKRLVVLGTGWGGYAFLKALSPATLRHFDVKVVSPTTSFSFTPLLAQASCATLDFRSAVEPIHSNPGMEYHHAWCDAVDFQAQRIEITSAFNPQFRLSDPLLTGAREEVVQQDAGKRATYGLDYDYLVVSVGSYNQTFGTQGVKENALFLKDVGDARAIRWRILGLFETANVKQHAFAAQRDGEVTQEQEDELRRLLSFIVVGGGPTGSEFAAELHDLIKQDLARLYPNLRAYPSIRLLDAGSTILSSFDAGLADYAMKKFARDGIDVQLHAKIARVERDAVILTATDGHETRIGAGMVVWSTGITTSPLIEAFRGVGKEQRTRKVLTNDTLQLLVDPRAHSVGGSVLNPHADELSTSAQADAADLVAMPNVFALGDCASQITTPLPATAQVATQKGQYLARLFNTHLLTPSNNPRAAPPANPFKFADKGSMASIGSGKALIDSPVKKESGALAWLLWRSAYTIMSMSWRNRFLVPANWASNMLFGRDVGRF</sequence>
<dbReference type="InterPro" id="IPR036188">
    <property type="entry name" value="FAD/NAD-bd_sf"/>
</dbReference>
<keyword evidence="4" id="KW-0560">Oxidoreductase</keyword>
<keyword evidence="3" id="KW-0274">FAD</keyword>
<feature type="domain" description="FAD/NAD(P)-binding" evidence="6">
    <location>
        <begin position="49"/>
        <end position="380"/>
    </location>
</feature>
<evidence type="ECO:0000259" key="7">
    <source>
        <dbReference type="Pfam" id="PF22366"/>
    </source>
</evidence>
<feature type="domain" description="External alternative NADH-ubiquinone oxidoreductase-like C-terminal" evidence="7">
    <location>
        <begin position="475"/>
        <end position="534"/>
    </location>
</feature>
<dbReference type="Gene3D" id="3.50.50.100">
    <property type="match status" value="1"/>
</dbReference>
<proteinExistence type="inferred from homology"/>
<gene>
    <name evidence="8" type="ORF">EX895_001916</name>
</gene>
<accession>A0A4U7KX73</accession>
<dbReference type="PANTHER" id="PTHR43706:SF13">
    <property type="entry name" value="NADH DEHYDROGENASE-RELATED"/>
    <property type="match status" value="1"/>
</dbReference>
<evidence type="ECO:0000259" key="6">
    <source>
        <dbReference type="Pfam" id="PF07992"/>
    </source>
</evidence>
<keyword evidence="9" id="KW-1185">Reference proteome</keyword>
<evidence type="ECO:0000313" key="9">
    <source>
        <dbReference type="Proteomes" id="UP000306050"/>
    </source>
</evidence>
<evidence type="ECO:0000256" key="5">
    <source>
        <dbReference type="ARBA" id="ARBA00023027"/>
    </source>
</evidence>
<dbReference type="KEGG" id="sgra:EX895_001916"/>
<dbReference type="PRINTS" id="PR00368">
    <property type="entry name" value="FADPNR"/>
</dbReference>
<evidence type="ECO:0000313" key="8">
    <source>
        <dbReference type="EMBL" id="TKY89385.1"/>
    </source>
</evidence>
<dbReference type="Proteomes" id="UP000306050">
    <property type="component" value="Chromosome SGRAM_12"/>
</dbReference>
<dbReference type="GeneID" id="40724811"/>
<dbReference type="SUPFAM" id="SSF51905">
    <property type="entry name" value="FAD/NAD(P)-binding domain"/>
    <property type="match status" value="2"/>
</dbReference>
<dbReference type="InterPro" id="IPR045024">
    <property type="entry name" value="NDH-2"/>
</dbReference>
<dbReference type="EMBL" id="SRRM01000005">
    <property type="protein sequence ID" value="TKY89385.1"/>
    <property type="molecule type" value="Genomic_DNA"/>
</dbReference>
<dbReference type="RefSeq" id="XP_029741370.1">
    <property type="nucleotide sequence ID" value="XM_029882515.1"/>
</dbReference>
<evidence type="ECO:0000256" key="3">
    <source>
        <dbReference type="ARBA" id="ARBA00022827"/>
    </source>
</evidence>
<keyword evidence="2" id="KW-0285">Flavoprotein</keyword>
<dbReference type="PANTHER" id="PTHR43706">
    <property type="entry name" value="NADH DEHYDROGENASE"/>
    <property type="match status" value="1"/>
</dbReference>
<dbReference type="Pfam" id="PF22366">
    <property type="entry name" value="NDH2_C"/>
    <property type="match status" value="1"/>
</dbReference>
<dbReference type="InterPro" id="IPR023753">
    <property type="entry name" value="FAD/NAD-binding_dom"/>
</dbReference>
<dbReference type="GO" id="GO:0005739">
    <property type="term" value="C:mitochondrion"/>
    <property type="evidence" value="ECO:0007669"/>
    <property type="project" value="TreeGrafter"/>
</dbReference>
<dbReference type="OrthoDB" id="9992747at2759"/>